<keyword evidence="2" id="KW-0677">Repeat</keyword>
<keyword evidence="1" id="KW-0479">Metal-binding</keyword>
<sequence>MSTIRSVHTGLGVGNVSSARCANNSYLNVVHQAFTASTGVASTTVNKSFASTTLRCGFGAHVSKQPARGYAYTSSSANVLGLRAAATMSQVQKQRRTIEALPPKRWCSATRAKRKVEYDEYGVEIKYEAPLVIPCSWQGCERMFSTTHNLEIHMCTHTGNQPYPCLWDNCKEVFSREDLFKLHIKQHCRDYVKECAEKKRVEERKADEIAQAEKASEKVSDA</sequence>
<keyword evidence="3 5" id="KW-0863">Zinc-finger</keyword>
<dbReference type="PROSITE" id="PS00028">
    <property type="entry name" value="ZINC_FINGER_C2H2_1"/>
    <property type="match status" value="2"/>
</dbReference>
<gene>
    <name evidence="7" type="ORF">SARC_02644</name>
</gene>
<dbReference type="Pfam" id="PF00096">
    <property type="entry name" value="zf-C2H2"/>
    <property type="match status" value="1"/>
</dbReference>
<dbReference type="PROSITE" id="PS50157">
    <property type="entry name" value="ZINC_FINGER_C2H2_2"/>
    <property type="match status" value="1"/>
</dbReference>
<reference evidence="7 8" key="1">
    <citation type="submission" date="2011-02" db="EMBL/GenBank/DDBJ databases">
        <title>The Genome Sequence of Sphaeroforma arctica JP610.</title>
        <authorList>
            <consortium name="The Broad Institute Genome Sequencing Platform"/>
            <person name="Russ C."/>
            <person name="Cuomo C."/>
            <person name="Young S.K."/>
            <person name="Zeng Q."/>
            <person name="Gargeya S."/>
            <person name="Alvarado L."/>
            <person name="Berlin A."/>
            <person name="Chapman S.B."/>
            <person name="Chen Z."/>
            <person name="Freedman E."/>
            <person name="Gellesch M."/>
            <person name="Goldberg J."/>
            <person name="Griggs A."/>
            <person name="Gujja S."/>
            <person name="Heilman E."/>
            <person name="Heiman D."/>
            <person name="Howarth C."/>
            <person name="Mehta T."/>
            <person name="Neiman D."/>
            <person name="Pearson M."/>
            <person name="Roberts A."/>
            <person name="Saif S."/>
            <person name="Shea T."/>
            <person name="Shenoy N."/>
            <person name="Sisk P."/>
            <person name="Stolte C."/>
            <person name="Sykes S."/>
            <person name="White J."/>
            <person name="Yandava C."/>
            <person name="Burger G."/>
            <person name="Gray M.W."/>
            <person name="Holland P.W.H."/>
            <person name="King N."/>
            <person name="Lang F.B.F."/>
            <person name="Roger A.J."/>
            <person name="Ruiz-Trillo I."/>
            <person name="Haas B."/>
            <person name="Nusbaum C."/>
            <person name="Birren B."/>
        </authorList>
    </citation>
    <scope>NUCLEOTIDE SEQUENCE [LARGE SCALE GENOMIC DNA]</scope>
    <source>
        <strain evidence="7 8">JP610</strain>
    </source>
</reference>
<keyword evidence="8" id="KW-1185">Reference proteome</keyword>
<proteinExistence type="predicted"/>
<dbReference type="Proteomes" id="UP000054560">
    <property type="component" value="Unassembled WGS sequence"/>
</dbReference>
<dbReference type="EMBL" id="KQ241717">
    <property type="protein sequence ID" value="KNC85151.1"/>
    <property type="molecule type" value="Genomic_DNA"/>
</dbReference>
<dbReference type="GeneID" id="25903148"/>
<dbReference type="PANTHER" id="PTHR19818">
    <property type="entry name" value="ZINC FINGER PROTEIN ZIC AND GLI"/>
    <property type="match status" value="1"/>
</dbReference>
<dbReference type="OrthoDB" id="4748970at2759"/>
<dbReference type="RefSeq" id="XP_014159053.1">
    <property type="nucleotide sequence ID" value="XM_014303578.1"/>
</dbReference>
<protein>
    <recommendedName>
        <fullName evidence="6">C2H2-type domain-containing protein</fullName>
    </recommendedName>
</protein>
<feature type="domain" description="C2H2-type" evidence="6">
    <location>
        <begin position="133"/>
        <end position="162"/>
    </location>
</feature>
<dbReference type="GO" id="GO:0008270">
    <property type="term" value="F:zinc ion binding"/>
    <property type="evidence" value="ECO:0007669"/>
    <property type="project" value="UniProtKB-KW"/>
</dbReference>
<dbReference type="GO" id="GO:0045944">
    <property type="term" value="P:positive regulation of transcription by RNA polymerase II"/>
    <property type="evidence" value="ECO:0007669"/>
    <property type="project" value="UniProtKB-ARBA"/>
</dbReference>
<dbReference type="InterPro" id="IPR050329">
    <property type="entry name" value="GLI_C2H2-zinc-finger"/>
</dbReference>
<evidence type="ECO:0000313" key="8">
    <source>
        <dbReference type="Proteomes" id="UP000054560"/>
    </source>
</evidence>
<evidence type="ECO:0000256" key="2">
    <source>
        <dbReference type="ARBA" id="ARBA00022737"/>
    </source>
</evidence>
<dbReference type="SUPFAM" id="SSF57667">
    <property type="entry name" value="beta-beta-alpha zinc fingers"/>
    <property type="match status" value="1"/>
</dbReference>
<dbReference type="STRING" id="667725.A0A0L0G8F0"/>
<dbReference type="GO" id="GO:0005634">
    <property type="term" value="C:nucleus"/>
    <property type="evidence" value="ECO:0007669"/>
    <property type="project" value="UniProtKB-ARBA"/>
</dbReference>
<dbReference type="InterPro" id="IPR013087">
    <property type="entry name" value="Znf_C2H2_type"/>
</dbReference>
<keyword evidence="4" id="KW-0862">Zinc</keyword>
<dbReference type="AlphaFoldDB" id="A0A0L0G8F0"/>
<evidence type="ECO:0000256" key="5">
    <source>
        <dbReference type="PROSITE-ProRule" id="PRU00042"/>
    </source>
</evidence>
<evidence type="ECO:0000259" key="6">
    <source>
        <dbReference type="PROSITE" id="PS50157"/>
    </source>
</evidence>
<dbReference type="GO" id="GO:0000978">
    <property type="term" value="F:RNA polymerase II cis-regulatory region sequence-specific DNA binding"/>
    <property type="evidence" value="ECO:0007669"/>
    <property type="project" value="TreeGrafter"/>
</dbReference>
<evidence type="ECO:0000256" key="4">
    <source>
        <dbReference type="ARBA" id="ARBA00022833"/>
    </source>
</evidence>
<dbReference type="SMART" id="SM00355">
    <property type="entry name" value="ZnF_C2H2"/>
    <property type="match status" value="2"/>
</dbReference>
<accession>A0A0L0G8F0</accession>
<organism evidence="7 8">
    <name type="scientific">Sphaeroforma arctica JP610</name>
    <dbReference type="NCBI Taxonomy" id="667725"/>
    <lineage>
        <taxon>Eukaryota</taxon>
        <taxon>Ichthyosporea</taxon>
        <taxon>Ichthyophonida</taxon>
        <taxon>Sphaeroforma</taxon>
    </lineage>
</organism>
<evidence type="ECO:0000256" key="1">
    <source>
        <dbReference type="ARBA" id="ARBA00022723"/>
    </source>
</evidence>
<dbReference type="Gene3D" id="3.30.160.60">
    <property type="entry name" value="Classic Zinc Finger"/>
    <property type="match status" value="2"/>
</dbReference>
<dbReference type="PANTHER" id="PTHR19818:SF139">
    <property type="entry name" value="PAIR-RULE PROTEIN ODD-PAIRED"/>
    <property type="match status" value="1"/>
</dbReference>
<evidence type="ECO:0000313" key="7">
    <source>
        <dbReference type="EMBL" id="KNC85151.1"/>
    </source>
</evidence>
<dbReference type="GO" id="GO:0000981">
    <property type="term" value="F:DNA-binding transcription factor activity, RNA polymerase II-specific"/>
    <property type="evidence" value="ECO:0007669"/>
    <property type="project" value="TreeGrafter"/>
</dbReference>
<evidence type="ECO:0000256" key="3">
    <source>
        <dbReference type="ARBA" id="ARBA00022771"/>
    </source>
</evidence>
<name>A0A0L0G8F0_9EUKA</name>
<dbReference type="InterPro" id="IPR036236">
    <property type="entry name" value="Znf_C2H2_sf"/>
</dbReference>